<dbReference type="Pfam" id="PF05648">
    <property type="entry name" value="PEX11"/>
    <property type="match status" value="1"/>
</dbReference>
<keyword evidence="6" id="KW-1185">Reference proteome</keyword>
<keyword evidence="4" id="KW-0812">Transmembrane</keyword>
<evidence type="ECO:0000256" key="3">
    <source>
        <dbReference type="ARBA" id="ARBA00046271"/>
    </source>
</evidence>
<dbReference type="Proteomes" id="UP000692954">
    <property type="component" value="Unassembled WGS sequence"/>
</dbReference>
<keyword evidence="2" id="KW-0576">Peroxisome</keyword>
<proteinExistence type="predicted"/>
<gene>
    <name evidence="5" type="ORF">PSON_ATCC_30995.1.T1400161</name>
</gene>
<dbReference type="InterPro" id="IPR008733">
    <property type="entry name" value="PEX11"/>
</dbReference>
<feature type="transmembrane region" description="Helical" evidence="4">
    <location>
        <begin position="39"/>
        <end position="59"/>
    </location>
</feature>
<reference evidence="5" key="1">
    <citation type="submission" date="2021-01" db="EMBL/GenBank/DDBJ databases">
        <authorList>
            <consortium name="Genoscope - CEA"/>
            <person name="William W."/>
        </authorList>
    </citation>
    <scope>NUCLEOTIDE SEQUENCE</scope>
</reference>
<dbReference type="GO" id="GO:0005778">
    <property type="term" value="C:peroxisomal membrane"/>
    <property type="evidence" value="ECO:0007669"/>
    <property type="project" value="UniProtKB-SubCell"/>
</dbReference>
<sequence>MNLRHQNQVLYMNLIKILENLMPAGQGSELFLKVLKINFNNGIIGLGGLISGLIAAYQAY</sequence>
<comment type="subcellular location">
    <subcellularLocation>
        <location evidence="3">Peroxisome membrane</location>
    </subcellularLocation>
</comment>
<keyword evidence="1 4" id="KW-0472">Membrane</keyword>
<dbReference type="GO" id="GO:0016559">
    <property type="term" value="P:peroxisome fission"/>
    <property type="evidence" value="ECO:0007669"/>
    <property type="project" value="InterPro"/>
</dbReference>
<evidence type="ECO:0000256" key="1">
    <source>
        <dbReference type="ARBA" id="ARBA00023136"/>
    </source>
</evidence>
<organism evidence="5 6">
    <name type="scientific">Paramecium sonneborni</name>
    <dbReference type="NCBI Taxonomy" id="65129"/>
    <lineage>
        <taxon>Eukaryota</taxon>
        <taxon>Sar</taxon>
        <taxon>Alveolata</taxon>
        <taxon>Ciliophora</taxon>
        <taxon>Intramacronucleata</taxon>
        <taxon>Oligohymenophorea</taxon>
        <taxon>Peniculida</taxon>
        <taxon>Parameciidae</taxon>
        <taxon>Paramecium</taxon>
    </lineage>
</organism>
<accession>A0A8S1R6J4</accession>
<evidence type="ECO:0000256" key="2">
    <source>
        <dbReference type="ARBA" id="ARBA00023140"/>
    </source>
</evidence>
<protein>
    <submittedName>
        <fullName evidence="5">Uncharacterized protein</fullName>
    </submittedName>
</protein>
<dbReference type="EMBL" id="CAJJDN010000140">
    <property type="protein sequence ID" value="CAD8122822.1"/>
    <property type="molecule type" value="Genomic_DNA"/>
</dbReference>
<dbReference type="OrthoDB" id="411017at2759"/>
<name>A0A8S1R6J4_9CILI</name>
<evidence type="ECO:0000256" key="4">
    <source>
        <dbReference type="SAM" id="Phobius"/>
    </source>
</evidence>
<evidence type="ECO:0000313" key="6">
    <source>
        <dbReference type="Proteomes" id="UP000692954"/>
    </source>
</evidence>
<keyword evidence="4" id="KW-1133">Transmembrane helix</keyword>
<dbReference type="AlphaFoldDB" id="A0A8S1R6J4"/>
<evidence type="ECO:0000313" key="5">
    <source>
        <dbReference type="EMBL" id="CAD8122822.1"/>
    </source>
</evidence>
<comment type="caution">
    <text evidence="5">The sequence shown here is derived from an EMBL/GenBank/DDBJ whole genome shotgun (WGS) entry which is preliminary data.</text>
</comment>